<accession>A0A2N5X4F3</accession>
<dbReference type="OrthoDB" id="9815894at2"/>
<gene>
    <name evidence="1" type="ORF">C0039_07450</name>
</gene>
<dbReference type="GO" id="GO:0016740">
    <property type="term" value="F:transferase activity"/>
    <property type="evidence" value="ECO:0007669"/>
    <property type="project" value="UniProtKB-KW"/>
</dbReference>
<dbReference type="AlphaFoldDB" id="A0A2N5X4F3"/>
<dbReference type="Proteomes" id="UP000235005">
    <property type="component" value="Unassembled WGS sequence"/>
</dbReference>
<evidence type="ECO:0000313" key="2">
    <source>
        <dbReference type="Proteomes" id="UP000235005"/>
    </source>
</evidence>
<dbReference type="Pfam" id="PF13469">
    <property type="entry name" value="Sulfotransfer_3"/>
    <property type="match status" value="1"/>
</dbReference>
<evidence type="ECO:0000313" key="1">
    <source>
        <dbReference type="EMBL" id="PLW69361.1"/>
    </source>
</evidence>
<proteinExistence type="predicted"/>
<organism evidence="1 2">
    <name type="scientific">Pseudohalioglobus lutimaris</name>
    <dbReference type="NCBI Taxonomy" id="1737061"/>
    <lineage>
        <taxon>Bacteria</taxon>
        <taxon>Pseudomonadati</taxon>
        <taxon>Pseudomonadota</taxon>
        <taxon>Gammaproteobacteria</taxon>
        <taxon>Cellvibrionales</taxon>
        <taxon>Halieaceae</taxon>
        <taxon>Pseudohalioglobus</taxon>
    </lineage>
</organism>
<keyword evidence="2" id="KW-1185">Reference proteome</keyword>
<dbReference type="EMBL" id="PKUS01000007">
    <property type="protein sequence ID" value="PLW69361.1"/>
    <property type="molecule type" value="Genomic_DNA"/>
</dbReference>
<dbReference type="RefSeq" id="WP_076000923.1">
    <property type="nucleotide sequence ID" value="NZ_PKUS01000007.1"/>
</dbReference>
<sequence length="379" mass="44222">MSQFIQLPALLRLLRRGKVDFRYWGYVAQRLLFSLFVEPFRLYEKLRWGSRVDATELAAPPVFLLGMGRSGTTHLHYLFWQDPQFGFVTNYQANLHPVAMIGRGWLKKRIAASMPDTRPMDNVAITLDAPQEEELALVSITEHAAFHFASFPRSLPDIYDRYVTELGQNPEELAKWQSAYMDVLKKATLLNEGKQLVLKTPAHTGRVGLLTTMFPGAKYVFIVRNPYQVYQSMRNMYRMILPGQNFQDFEWNMIDNWILHAYDKLLNKYLEQRSLIPPEDLVEIRFEELDREPMLVMRRIYSQLQLGDFEKVAPQLQSYLDSLGSYRKNAFEFPDELINTVNKHWGFAFEAFGYEKMTTFTPDTEHPRSPPVAQEEIAN</sequence>
<dbReference type="PANTHER" id="PTHR36451">
    <property type="entry name" value="PAPS-DEPENDENT SULFOTRANSFERASE STF3"/>
    <property type="match status" value="1"/>
</dbReference>
<comment type="caution">
    <text evidence="1">The sequence shown here is derived from an EMBL/GenBank/DDBJ whole genome shotgun (WGS) entry which is preliminary data.</text>
</comment>
<reference evidence="1 2" key="1">
    <citation type="submission" date="2018-01" db="EMBL/GenBank/DDBJ databases">
        <title>The draft genome sequence of Halioglobus lutimaris HF004.</title>
        <authorList>
            <person name="Du Z.-J."/>
            <person name="Shi M.-J."/>
        </authorList>
    </citation>
    <scope>NUCLEOTIDE SEQUENCE [LARGE SCALE GENOMIC DNA]</scope>
    <source>
        <strain evidence="1 2">HF004</strain>
    </source>
</reference>
<dbReference type="Gene3D" id="3.40.50.300">
    <property type="entry name" value="P-loop containing nucleotide triphosphate hydrolases"/>
    <property type="match status" value="1"/>
</dbReference>
<dbReference type="InterPro" id="IPR027417">
    <property type="entry name" value="P-loop_NTPase"/>
</dbReference>
<protein>
    <submittedName>
        <fullName evidence="1">Sulfotransferase</fullName>
    </submittedName>
</protein>
<dbReference type="SUPFAM" id="SSF52540">
    <property type="entry name" value="P-loop containing nucleoside triphosphate hydrolases"/>
    <property type="match status" value="1"/>
</dbReference>
<name>A0A2N5X4F3_9GAMM</name>
<dbReference type="InterPro" id="IPR052736">
    <property type="entry name" value="Stf3_sulfotransferase"/>
</dbReference>
<dbReference type="PANTHER" id="PTHR36451:SF1">
    <property type="entry name" value="OMEGA-HYDROXY-BETA-DIHYDROMENAQUINONE-9 SULFOTRANSFERASE STF3"/>
    <property type="match status" value="1"/>
</dbReference>
<keyword evidence="1" id="KW-0808">Transferase</keyword>